<dbReference type="Pfam" id="PF00665">
    <property type="entry name" value="rve"/>
    <property type="match status" value="1"/>
</dbReference>
<feature type="domain" description="Integrase catalytic" evidence="1">
    <location>
        <begin position="9"/>
        <end position="73"/>
    </location>
</feature>
<organism evidence="2 3">
    <name type="scientific">Pluralibacter gergoviae</name>
    <name type="common">Enterobacter gergoviae</name>
    <dbReference type="NCBI Taxonomy" id="61647"/>
    <lineage>
        <taxon>Bacteria</taxon>
        <taxon>Pseudomonadati</taxon>
        <taxon>Pseudomonadota</taxon>
        <taxon>Gammaproteobacteria</taxon>
        <taxon>Enterobacterales</taxon>
        <taxon>Enterobacteriaceae</taxon>
        <taxon>Pluralibacter</taxon>
    </lineage>
</organism>
<gene>
    <name evidence="2" type="ORF">ABW06_02740</name>
</gene>
<sequence>MGSCKIGPDLYQYTFVDDCTRYRVLMLYTRREAANTLDFMDCVTEEMPCLLRRFRTDRGREFFALKVQEYCIKFLPNKLASLHVNDKVEYSQKTSKYFYDFLKHI</sequence>
<evidence type="ECO:0000313" key="2">
    <source>
        <dbReference type="EMBL" id="KMK16148.1"/>
    </source>
</evidence>
<keyword evidence="3" id="KW-1185">Reference proteome</keyword>
<proteinExistence type="predicted"/>
<evidence type="ECO:0000259" key="1">
    <source>
        <dbReference type="Pfam" id="PF00665"/>
    </source>
</evidence>
<dbReference type="InterPro" id="IPR012337">
    <property type="entry name" value="RNaseH-like_sf"/>
</dbReference>
<name>A0A0J5MAZ7_PLUGE</name>
<dbReference type="SUPFAM" id="SSF53098">
    <property type="entry name" value="Ribonuclease H-like"/>
    <property type="match status" value="1"/>
</dbReference>
<protein>
    <submittedName>
        <fullName evidence="2">Transposase</fullName>
    </submittedName>
</protein>
<comment type="caution">
    <text evidence="2">The sequence shown here is derived from an EMBL/GenBank/DDBJ whole genome shotgun (WGS) entry which is preliminary data.</text>
</comment>
<dbReference type="PATRIC" id="fig|61647.15.peg.1957"/>
<dbReference type="InterPro" id="IPR001584">
    <property type="entry name" value="Integrase_cat-core"/>
</dbReference>
<dbReference type="GO" id="GO:0003676">
    <property type="term" value="F:nucleic acid binding"/>
    <property type="evidence" value="ECO:0007669"/>
    <property type="project" value="InterPro"/>
</dbReference>
<dbReference type="GO" id="GO:0015074">
    <property type="term" value="P:DNA integration"/>
    <property type="evidence" value="ECO:0007669"/>
    <property type="project" value="InterPro"/>
</dbReference>
<dbReference type="Proteomes" id="UP000036196">
    <property type="component" value="Unassembled WGS sequence"/>
</dbReference>
<dbReference type="InterPro" id="IPR036397">
    <property type="entry name" value="RNaseH_sf"/>
</dbReference>
<dbReference type="EMBL" id="LDZF01000002">
    <property type="protein sequence ID" value="KMK16148.1"/>
    <property type="molecule type" value="Genomic_DNA"/>
</dbReference>
<accession>A0A0J5MAZ7</accession>
<evidence type="ECO:0000313" key="3">
    <source>
        <dbReference type="Proteomes" id="UP000036196"/>
    </source>
</evidence>
<dbReference type="AlphaFoldDB" id="A0A0J5MAZ7"/>
<dbReference type="Gene3D" id="3.30.420.10">
    <property type="entry name" value="Ribonuclease H-like superfamily/Ribonuclease H"/>
    <property type="match status" value="1"/>
</dbReference>
<reference evidence="2 3" key="1">
    <citation type="submission" date="2015-05" db="EMBL/GenBank/DDBJ databases">
        <title>Genome sequences of Pluralibacter gergoviae.</title>
        <authorList>
            <person name="Greninger A.L."/>
            <person name="Miller S."/>
        </authorList>
    </citation>
    <scope>NUCLEOTIDE SEQUENCE [LARGE SCALE GENOMIC DNA]</scope>
    <source>
        <strain evidence="2 3">JS81F13</strain>
    </source>
</reference>